<sequence length="180" mass="19685">MINFGIIGQLKNISQNIVYVQFQETMICINRQFLGNSILDGGIGIIGCNNGLNIKMKHTILNQSNIQCYQYSGGLIGLTQLSSIINLENIEVQNSNISSSTRAAGFVAYSKNTNYVIQNSKIVSINIKSSAAFGIAFGYNAGGNVLNINNSQSQGDNYINDVLRQNCQNFSNIWSVLQCN</sequence>
<organism evidence="1 2">
    <name type="scientific">Hexamita inflata</name>
    <dbReference type="NCBI Taxonomy" id="28002"/>
    <lineage>
        <taxon>Eukaryota</taxon>
        <taxon>Metamonada</taxon>
        <taxon>Diplomonadida</taxon>
        <taxon>Hexamitidae</taxon>
        <taxon>Hexamitinae</taxon>
        <taxon>Hexamita</taxon>
    </lineage>
</organism>
<name>A0ABP1GVU6_9EUKA</name>
<dbReference type="EMBL" id="CAXDID020000009">
    <property type="protein sequence ID" value="CAL5978604.1"/>
    <property type="molecule type" value="Genomic_DNA"/>
</dbReference>
<protein>
    <submittedName>
        <fullName evidence="1">Hypothetical_protein</fullName>
    </submittedName>
</protein>
<comment type="caution">
    <text evidence="1">The sequence shown here is derived from an EMBL/GenBank/DDBJ whole genome shotgun (WGS) entry which is preliminary data.</text>
</comment>
<gene>
    <name evidence="1" type="ORF">HINF_LOCUS4864</name>
</gene>
<reference evidence="1 2" key="1">
    <citation type="submission" date="2024-07" db="EMBL/GenBank/DDBJ databases">
        <authorList>
            <person name="Akdeniz Z."/>
        </authorList>
    </citation>
    <scope>NUCLEOTIDE SEQUENCE [LARGE SCALE GENOMIC DNA]</scope>
</reference>
<evidence type="ECO:0000313" key="1">
    <source>
        <dbReference type="EMBL" id="CAL5978604.1"/>
    </source>
</evidence>
<keyword evidence="2" id="KW-1185">Reference proteome</keyword>
<evidence type="ECO:0000313" key="2">
    <source>
        <dbReference type="Proteomes" id="UP001642409"/>
    </source>
</evidence>
<proteinExistence type="predicted"/>
<dbReference type="Proteomes" id="UP001642409">
    <property type="component" value="Unassembled WGS sequence"/>
</dbReference>
<accession>A0ABP1GVU6</accession>